<gene>
    <name evidence="1" type="ORF">ISN45_Aa05g011150</name>
</gene>
<dbReference type="AlphaFoldDB" id="A0A8T1ZJG7"/>
<proteinExistence type="predicted"/>
<sequence length="62" mass="7018">ASRDVFFRQASSVVSWHRIWWWLEGEGSSGIRSRSSHCCPLKTLQQSEFGSDSMADVTASLR</sequence>
<evidence type="ECO:0000313" key="1">
    <source>
        <dbReference type="EMBL" id="KAG7559522.1"/>
    </source>
</evidence>
<feature type="non-terminal residue" evidence="1">
    <location>
        <position position="1"/>
    </location>
</feature>
<protein>
    <submittedName>
        <fullName evidence="1">Uncharacterized protein</fullName>
    </submittedName>
</protein>
<name>A0A8T1ZJG7_9BRAS</name>
<dbReference type="Proteomes" id="UP000694240">
    <property type="component" value="Chromosome 10"/>
</dbReference>
<dbReference type="EMBL" id="JAEFBK010000010">
    <property type="protein sequence ID" value="KAG7559522.1"/>
    <property type="molecule type" value="Genomic_DNA"/>
</dbReference>
<accession>A0A8T1ZJG7</accession>
<reference evidence="1 2" key="1">
    <citation type="submission" date="2020-12" db="EMBL/GenBank/DDBJ databases">
        <title>Concerted genomic and epigenomic changes stabilize Arabidopsis allopolyploids.</title>
        <authorList>
            <person name="Chen Z."/>
        </authorList>
    </citation>
    <scope>NUCLEOTIDE SEQUENCE [LARGE SCALE GENOMIC DNA]</scope>
    <source>
        <strain evidence="1">Allo738</strain>
        <tissue evidence="1">Leaf</tissue>
    </source>
</reference>
<comment type="caution">
    <text evidence="1">The sequence shown here is derived from an EMBL/GenBank/DDBJ whole genome shotgun (WGS) entry which is preliminary data.</text>
</comment>
<keyword evidence="2" id="KW-1185">Reference proteome</keyword>
<evidence type="ECO:0000313" key="2">
    <source>
        <dbReference type="Proteomes" id="UP000694240"/>
    </source>
</evidence>
<organism evidence="1 2">
    <name type="scientific">Arabidopsis thaliana x Arabidopsis arenosa</name>
    <dbReference type="NCBI Taxonomy" id="1240361"/>
    <lineage>
        <taxon>Eukaryota</taxon>
        <taxon>Viridiplantae</taxon>
        <taxon>Streptophyta</taxon>
        <taxon>Embryophyta</taxon>
        <taxon>Tracheophyta</taxon>
        <taxon>Spermatophyta</taxon>
        <taxon>Magnoliopsida</taxon>
        <taxon>eudicotyledons</taxon>
        <taxon>Gunneridae</taxon>
        <taxon>Pentapetalae</taxon>
        <taxon>rosids</taxon>
        <taxon>malvids</taxon>
        <taxon>Brassicales</taxon>
        <taxon>Brassicaceae</taxon>
        <taxon>Camelineae</taxon>
        <taxon>Arabidopsis</taxon>
    </lineage>
</organism>